<protein>
    <submittedName>
        <fullName evidence="1">Uncharacterized protein</fullName>
    </submittedName>
</protein>
<sequence length="79" mass="9473">MTWELLKVLYKTYFCSGIIPVTNRAKKQHCANEAFVMIYFRMKCESQGIDPEQALKEIERYTTWTDELIRILPNYTNLY</sequence>
<name>A0A0F9I110_9ZZZZ</name>
<dbReference type="EMBL" id="LAZR01013606">
    <property type="protein sequence ID" value="KKM21177.1"/>
    <property type="molecule type" value="Genomic_DNA"/>
</dbReference>
<proteinExistence type="predicted"/>
<evidence type="ECO:0000313" key="1">
    <source>
        <dbReference type="EMBL" id="KKM21177.1"/>
    </source>
</evidence>
<reference evidence="1" key="1">
    <citation type="journal article" date="2015" name="Nature">
        <title>Complex archaea that bridge the gap between prokaryotes and eukaryotes.</title>
        <authorList>
            <person name="Spang A."/>
            <person name="Saw J.H."/>
            <person name="Jorgensen S.L."/>
            <person name="Zaremba-Niedzwiedzka K."/>
            <person name="Martijn J."/>
            <person name="Lind A.E."/>
            <person name="van Eijk R."/>
            <person name="Schleper C."/>
            <person name="Guy L."/>
            <person name="Ettema T.J."/>
        </authorList>
    </citation>
    <scope>NUCLEOTIDE SEQUENCE</scope>
</reference>
<comment type="caution">
    <text evidence="1">The sequence shown here is derived from an EMBL/GenBank/DDBJ whole genome shotgun (WGS) entry which is preliminary data.</text>
</comment>
<dbReference type="AlphaFoldDB" id="A0A0F9I110"/>
<gene>
    <name evidence="1" type="ORF">LCGC14_1638000</name>
</gene>
<organism evidence="1">
    <name type="scientific">marine sediment metagenome</name>
    <dbReference type="NCBI Taxonomy" id="412755"/>
    <lineage>
        <taxon>unclassified sequences</taxon>
        <taxon>metagenomes</taxon>
        <taxon>ecological metagenomes</taxon>
    </lineage>
</organism>
<accession>A0A0F9I110</accession>